<reference evidence="2 3" key="1">
    <citation type="submission" date="2024-05" db="EMBL/GenBank/DDBJ databases">
        <title>Halomonas sp. CS7 16S ribosomal RNA gene Genome sequencing and assembly.</title>
        <authorList>
            <person name="Yook S."/>
        </authorList>
    </citation>
    <scope>NUCLEOTIDE SEQUENCE [LARGE SCALE GENOMIC DNA]</scope>
    <source>
        <strain evidence="2 3">CS7</strain>
    </source>
</reference>
<dbReference type="RefSeq" id="WP_349757372.1">
    <property type="nucleotide sequence ID" value="NZ_JBEGCI010000003.1"/>
</dbReference>
<evidence type="ECO:0000313" key="2">
    <source>
        <dbReference type="EMBL" id="MEQ6887815.1"/>
    </source>
</evidence>
<evidence type="ECO:0000256" key="1">
    <source>
        <dbReference type="SAM" id="MobiDB-lite"/>
    </source>
</evidence>
<organism evidence="2 3">
    <name type="scientific">Halomonas pelophila</name>
    <dbReference type="NCBI Taxonomy" id="3151122"/>
    <lineage>
        <taxon>Bacteria</taxon>
        <taxon>Pseudomonadati</taxon>
        <taxon>Pseudomonadota</taxon>
        <taxon>Gammaproteobacteria</taxon>
        <taxon>Oceanospirillales</taxon>
        <taxon>Halomonadaceae</taxon>
        <taxon>Halomonas</taxon>
    </lineage>
</organism>
<dbReference type="EMBL" id="JBEGCI010000003">
    <property type="protein sequence ID" value="MEQ6887815.1"/>
    <property type="molecule type" value="Genomic_DNA"/>
</dbReference>
<name>A0ABV1N5T8_9GAMM</name>
<evidence type="ECO:0000313" key="3">
    <source>
        <dbReference type="Proteomes" id="UP001472978"/>
    </source>
</evidence>
<comment type="caution">
    <text evidence="2">The sequence shown here is derived from an EMBL/GenBank/DDBJ whole genome shotgun (WGS) entry which is preliminary data.</text>
</comment>
<gene>
    <name evidence="2" type="ORF">ABE957_03860</name>
</gene>
<proteinExistence type="predicted"/>
<protein>
    <submittedName>
        <fullName evidence="2">Uncharacterized protein</fullName>
    </submittedName>
</protein>
<dbReference type="Proteomes" id="UP001472978">
    <property type="component" value="Unassembled WGS sequence"/>
</dbReference>
<feature type="region of interest" description="Disordered" evidence="1">
    <location>
        <begin position="76"/>
        <end position="97"/>
    </location>
</feature>
<sequence length="143" mass="15167">MGDGSGGTRSSATNALRIGRFDEGRIAPRVSIETATPAVVPSRPTRKGPVSCLDAAIALEIALEIAPEIVKRRQGLGTDTTHGQPCRQGGHQGQAGGQLAESSSLCVRPVRRFDARHRRCRMDDVLDALADVVSHRVYPLCGG</sequence>
<accession>A0ABV1N5T8</accession>
<keyword evidence="3" id="KW-1185">Reference proteome</keyword>